<comment type="similarity">
    <text evidence="2 9">Belongs to the DNA mismatch repair MutS family.</text>
</comment>
<evidence type="ECO:0000256" key="1">
    <source>
        <dbReference type="ARBA" id="ARBA00004123"/>
    </source>
</evidence>
<dbReference type="Gene3D" id="3.40.1170.10">
    <property type="entry name" value="DNA repair protein MutS, domain I"/>
    <property type="match status" value="1"/>
</dbReference>
<dbReference type="Pfam" id="PF00488">
    <property type="entry name" value="MutS_V"/>
    <property type="match status" value="1"/>
</dbReference>
<dbReference type="Gene3D" id="1.10.1420.10">
    <property type="match status" value="1"/>
</dbReference>
<evidence type="ECO:0000256" key="8">
    <source>
        <dbReference type="ARBA" id="ARBA00023242"/>
    </source>
</evidence>
<keyword evidence="5" id="KW-0067">ATP-binding</keyword>
<comment type="caution">
    <text evidence="12">The sequence shown here is derived from an EMBL/GenBank/DDBJ whole genome shotgun (WGS) entry which is preliminary data.</text>
</comment>
<dbReference type="Pfam" id="PF05190">
    <property type="entry name" value="MutS_IV"/>
    <property type="match status" value="1"/>
</dbReference>
<organism evidence="12 13">
    <name type="scientific">Fasciola gigantica</name>
    <name type="common">Giant liver fluke</name>
    <dbReference type="NCBI Taxonomy" id="46835"/>
    <lineage>
        <taxon>Eukaryota</taxon>
        <taxon>Metazoa</taxon>
        <taxon>Spiralia</taxon>
        <taxon>Lophotrochozoa</taxon>
        <taxon>Platyhelminthes</taxon>
        <taxon>Trematoda</taxon>
        <taxon>Digenea</taxon>
        <taxon>Plagiorchiida</taxon>
        <taxon>Echinostomata</taxon>
        <taxon>Echinostomatoidea</taxon>
        <taxon>Fasciolidae</taxon>
        <taxon>Fasciola</taxon>
    </lineage>
</organism>
<dbReference type="Pfam" id="PF05192">
    <property type="entry name" value="MutS_III"/>
    <property type="match status" value="1"/>
</dbReference>
<comment type="subcellular location">
    <subcellularLocation>
        <location evidence="1">Nucleus</location>
    </subcellularLocation>
</comment>
<dbReference type="Proteomes" id="UP000316759">
    <property type="component" value="Unassembled WGS sequence"/>
</dbReference>
<dbReference type="InterPro" id="IPR036187">
    <property type="entry name" value="DNA_mismatch_repair_MutS_sf"/>
</dbReference>
<dbReference type="PROSITE" id="PS00486">
    <property type="entry name" value="DNA_MISMATCH_REPAIR_2"/>
    <property type="match status" value="1"/>
</dbReference>
<dbReference type="PANTHER" id="PTHR11361:SF35">
    <property type="entry name" value="DNA MISMATCH REPAIR PROTEIN MSH2"/>
    <property type="match status" value="1"/>
</dbReference>
<evidence type="ECO:0000256" key="9">
    <source>
        <dbReference type="RuleBase" id="RU003756"/>
    </source>
</evidence>
<dbReference type="InterPro" id="IPR036678">
    <property type="entry name" value="MutS_con_dom_sf"/>
</dbReference>
<reference evidence="12 13" key="1">
    <citation type="submission" date="2019-04" db="EMBL/GenBank/DDBJ databases">
        <title>Annotation for the trematode Fasciola gigantica.</title>
        <authorList>
            <person name="Choi Y.-J."/>
        </authorList>
    </citation>
    <scope>NUCLEOTIDE SEQUENCE [LARGE SCALE GENOMIC DNA]</scope>
    <source>
        <strain evidence="12">Uganda_cow_1</strain>
    </source>
</reference>
<dbReference type="Gene3D" id="3.40.50.300">
    <property type="entry name" value="P-loop containing nucleotide triphosphate hydrolases"/>
    <property type="match status" value="1"/>
</dbReference>
<dbReference type="InterPro" id="IPR007695">
    <property type="entry name" value="DNA_mismatch_repair_MutS-lik_N"/>
</dbReference>
<evidence type="ECO:0000256" key="2">
    <source>
        <dbReference type="ARBA" id="ARBA00006271"/>
    </source>
</evidence>
<keyword evidence="7 9" id="KW-0234">DNA repair</keyword>
<dbReference type="SMART" id="SM00533">
    <property type="entry name" value="MUTSd"/>
    <property type="match status" value="1"/>
</dbReference>
<evidence type="ECO:0000313" key="13">
    <source>
        <dbReference type="Proteomes" id="UP000316759"/>
    </source>
</evidence>
<protein>
    <submittedName>
        <fullName evidence="12">DNA mismatch repair protein Msh2</fullName>
    </submittedName>
</protein>
<dbReference type="GO" id="GO:0005524">
    <property type="term" value="F:ATP binding"/>
    <property type="evidence" value="ECO:0007669"/>
    <property type="project" value="UniProtKB-KW"/>
</dbReference>
<evidence type="ECO:0000256" key="3">
    <source>
        <dbReference type="ARBA" id="ARBA00022741"/>
    </source>
</evidence>
<dbReference type="PANTHER" id="PTHR11361">
    <property type="entry name" value="DNA MISMATCH REPAIR PROTEIN MUTS FAMILY MEMBER"/>
    <property type="match status" value="1"/>
</dbReference>
<accession>A0A504Y5P2</accession>
<dbReference type="InterPro" id="IPR011184">
    <property type="entry name" value="DNA_mismatch_repair_Msh2"/>
</dbReference>
<feature type="coiled-coil region" evidence="10">
    <location>
        <begin position="438"/>
        <end position="465"/>
    </location>
</feature>
<dbReference type="InterPro" id="IPR007860">
    <property type="entry name" value="DNA_mmatch_repair_MutS_con_dom"/>
</dbReference>
<dbReference type="SMART" id="SM00534">
    <property type="entry name" value="MUTSac"/>
    <property type="match status" value="1"/>
</dbReference>
<evidence type="ECO:0000256" key="5">
    <source>
        <dbReference type="ARBA" id="ARBA00022840"/>
    </source>
</evidence>
<dbReference type="InterPro" id="IPR016151">
    <property type="entry name" value="DNA_mismatch_repair_MutS_N"/>
</dbReference>
<dbReference type="PIRSF" id="PIRSF005813">
    <property type="entry name" value="MSH2"/>
    <property type="match status" value="1"/>
</dbReference>
<dbReference type="InterPro" id="IPR007861">
    <property type="entry name" value="DNA_mismatch_repair_MutS_clamp"/>
</dbReference>
<dbReference type="AlphaFoldDB" id="A0A504Y5P2"/>
<dbReference type="GO" id="GO:0032301">
    <property type="term" value="C:MutSalpha complex"/>
    <property type="evidence" value="ECO:0007669"/>
    <property type="project" value="TreeGrafter"/>
</dbReference>
<keyword evidence="4 9" id="KW-0227">DNA damage</keyword>
<dbReference type="FunFam" id="3.40.50.300:FF:005021">
    <property type="entry name" value="Predicted protein"/>
    <property type="match status" value="1"/>
</dbReference>
<keyword evidence="8" id="KW-0539">Nucleus</keyword>
<dbReference type="Pfam" id="PF01624">
    <property type="entry name" value="MutS_I"/>
    <property type="match status" value="1"/>
</dbReference>
<dbReference type="Pfam" id="PF05188">
    <property type="entry name" value="MutS_II"/>
    <property type="match status" value="1"/>
</dbReference>
<keyword evidence="3 9" id="KW-0547">Nucleotide-binding</keyword>
<evidence type="ECO:0000259" key="11">
    <source>
        <dbReference type="PROSITE" id="PS00486"/>
    </source>
</evidence>
<dbReference type="Gene3D" id="3.30.420.110">
    <property type="entry name" value="MutS, connector domain"/>
    <property type="match status" value="1"/>
</dbReference>
<comment type="function">
    <text evidence="9">Component of the post-replicative DNA mismatch repair system (MMR).</text>
</comment>
<dbReference type="SUPFAM" id="SSF48334">
    <property type="entry name" value="DNA repair protein MutS, domain III"/>
    <property type="match status" value="1"/>
</dbReference>
<evidence type="ECO:0000256" key="4">
    <source>
        <dbReference type="ARBA" id="ARBA00022763"/>
    </source>
</evidence>
<dbReference type="EMBL" id="SUNJ01015203">
    <property type="protein sequence ID" value="TPP55941.1"/>
    <property type="molecule type" value="Genomic_DNA"/>
</dbReference>
<dbReference type="SUPFAM" id="SSF52540">
    <property type="entry name" value="P-loop containing nucleoside triphosphate hydrolases"/>
    <property type="match status" value="1"/>
</dbReference>
<dbReference type="STRING" id="46835.A0A504Y5P2"/>
<sequence length="895" mass="99583">MQSGDGITDDFQRFLKSLDPKPQSTLRCFERGDFYTLHDSDAVLVAREYLLNVSLVKHYKKGGFCHPYISVKKSNTDFLRFFLLKRQYRIEIYCASTKLGRDNEWVLKVKASPGNLSSLDDLLLDCTNSVESAWLSALNLRYTEDNVVVHLACCDRESRRIICGKFVDSIQLANLETAFVQLESRECLVPGGLLSTTDEGHSKGSNTGDTVVAEHLSLIFERVGVLVTEVKKSDFSANDVTQDLRYLLNRHGKDQSVGAACSSSAIESKGVLTCLGAIIKYLDLKADESNAASFSLEWLNLDNFVRLDSAATRALHLLPGSDDKNKYHSVFGVLNNCRTAQGQRLLVQWLRQPLTDPVKIDERLDMVESFVECTGIRQALYDDLLRRIPDLQRLTRKFQRKRGCGLQESVRNFVKFQEMVESTIDLDAIQRRNEYVIRADFEEGLGELKTKLDEIEEEIEEEFRRSARKLNMDPGKSIKLDSNDQLGYFMRVTLKMKQEYEDAQKSIVDEVVRIASGYVEPLLELNAITALLDVLVGLAVAAVSAPGKQYVRPRILPRSAGRIVFRQARHPCLEMQESISVIANDVHLEQGRHIFQIITGPNMGGKSTYIRSVGVIAAMAQIGSFVPCDSAELIPLDAIMARVGAADCQLRGVSTFLAEMLETSSVLRAATAHSLVIIDELGRGTSTYDGFGLAWAVASHLAGPEVGCFSLFATHFHELTSLAQHMPGRVANLRVMASVNRAADNGEDTSDLPSVVMLYKVEPGICNRSYGLDIARIAGLPDEVIHNAEAKARRDEQLESIWLRLDNETSTETLNNNPAKRVCYDPCVKKEVCSNAVTVADNLRSEILRILERKLGDTSLSDTDSFGHELSKDTKSALSNLIETTGFPPDFLLST</sequence>
<evidence type="ECO:0000256" key="6">
    <source>
        <dbReference type="ARBA" id="ARBA00023125"/>
    </source>
</evidence>
<dbReference type="GO" id="GO:0006298">
    <property type="term" value="P:mismatch repair"/>
    <property type="evidence" value="ECO:0007669"/>
    <property type="project" value="InterPro"/>
</dbReference>
<gene>
    <name evidence="12" type="ORF">FGIG_02274</name>
</gene>
<dbReference type="OrthoDB" id="295033at2759"/>
<evidence type="ECO:0000256" key="7">
    <source>
        <dbReference type="ARBA" id="ARBA00023204"/>
    </source>
</evidence>
<keyword evidence="6 9" id="KW-0238">DNA-binding</keyword>
<dbReference type="GO" id="GO:0006312">
    <property type="term" value="P:mitotic recombination"/>
    <property type="evidence" value="ECO:0007669"/>
    <property type="project" value="TreeGrafter"/>
</dbReference>
<keyword evidence="13" id="KW-1185">Reference proteome</keyword>
<dbReference type="GO" id="GO:0140664">
    <property type="term" value="F:ATP-dependent DNA damage sensor activity"/>
    <property type="evidence" value="ECO:0007669"/>
    <property type="project" value="InterPro"/>
</dbReference>
<evidence type="ECO:0000256" key="10">
    <source>
        <dbReference type="SAM" id="Coils"/>
    </source>
</evidence>
<keyword evidence="10" id="KW-0175">Coiled coil</keyword>
<feature type="domain" description="DNA mismatch repair proteins mutS family" evidence="11">
    <location>
        <begin position="674"/>
        <end position="690"/>
    </location>
</feature>
<evidence type="ECO:0000313" key="12">
    <source>
        <dbReference type="EMBL" id="TPP55941.1"/>
    </source>
</evidence>
<dbReference type="InterPro" id="IPR045076">
    <property type="entry name" value="MutS"/>
</dbReference>
<dbReference type="GO" id="GO:0030983">
    <property type="term" value="F:mismatched DNA binding"/>
    <property type="evidence" value="ECO:0007669"/>
    <property type="project" value="InterPro"/>
</dbReference>
<dbReference type="InterPro" id="IPR027417">
    <property type="entry name" value="P-loop_NTPase"/>
</dbReference>
<proteinExistence type="inferred from homology"/>
<name>A0A504Y5P2_FASGI</name>
<dbReference type="InterPro" id="IPR007696">
    <property type="entry name" value="DNA_mismatch_repair_MutS_core"/>
</dbReference>
<dbReference type="InterPro" id="IPR000432">
    <property type="entry name" value="DNA_mismatch_repair_MutS_C"/>
</dbReference>